<feature type="compositionally biased region" description="Polar residues" evidence="1">
    <location>
        <begin position="220"/>
        <end position="229"/>
    </location>
</feature>
<reference evidence="2 3" key="1">
    <citation type="journal article" date="2015" name="Plant Cell">
        <title>Oil accumulation by the oleaginous diatom Fistulifera solaris as revealed by the genome and transcriptome.</title>
        <authorList>
            <person name="Tanaka T."/>
            <person name="Maeda Y."/>
            <person name="Veluchamy A."/>
            <person name="Tanaka M."/>
            <person name="Abida H."/>
            <person name="Marechal E."/>
            <person name="Bowler C."/>
            <person name="Muto M."/>
            <person name="Sunaga Y."/>
            <person name="Tanaka M."/>
            <person name="Yoshino T."/>
            <person name="Taniguchi T."/>
            <person name="Fukuda Y."/>
            <person name="Nemoto M."/>
            <person name="Matsumoto M."/>
            <person name="Wong P.S."/>
            <person name="Aburatani S."/>
            <person name="Fujibuchi W."/>
        </authorList>
    </citation>
    <scope>NUCLEOTIDE SEQUENCE [LARGE SCALE GENOMIC DNA]</scope>
    <source>
        <strain evidence="2 3">JPCC DA0580</strain>
    </source>
</reference>
<comment type="caution">
    <text evidence="2">The sequence shown here is derived from an EMBL/GenBank/DDBJ whole genome shotgun (WGS) entry which is preliminary data.</text>
</comment>
<evidence type="ECO:0000256" key="1">
    <source>
        <dbReference type="SAM" id="MobiDB-lite"/>
    </source>
</evidence>
<evidence type="ECO:0000313" key="2">
    <source>
        <dbReference type="EMBL" id="GAX21378.1"/>
    </source>
</evidence>
<sequence length="354" mass="39455">MRNTTLQPHCVQEGISMHLTKLRGSPEVTIRRAYHRTRATKEHPTAEISLAPSRRSMQPKSFETVKTLASERASAYDIDDEDSESGSSLEDSFLSLGKANNSAHSSTSFGMSFSEINERCRSPTKEVKRDRLQSSLVLSNSLDDINWTCSRQSDPTPSSEIGSPRFSSVDATHQYETPVAVPKLYVPPRKVPSSSNPFFSLPFTSPPKKSGTVHHFVSPKTPNLITRPSSRPVVCSSAEKQRDLPSRTVKRSPETPDVPLFLSPNKSPIEYRRLQPKASPPAAVLGLYDRQRVEQDDRKDLDDDDDMSDITCSPAEPTRQQLSDGRWKSELVVSASQLSLANMPQRYSSPARER</sequence>
<dbReference type="EMBL" id="BDSP01000166">
    <property type="protein sequence ID" value="GAX21378.1"/>
    <property type="molecule type" value="Genomic_DNA"/>
</dbReference>
<dbReference type="Proteomes" id="UP000198406">
    <property type="component" value="Unassembled WGS sequence"/>
</dbReference>
<feature type="region of interest" description="Disordered" evidence="1">
    <location>
        <begin position="147"/>
        <end position="166"/>
    </location>
</feature>
<evidence type="ECO:0000313" key="3">
    <source>
        <dbReference type="Proteomes" id="UP000198406"/>
    </source>
</evidence>
<feature type="compositionally biased region" description="Basic and acidic residues" evidence="1">
    <location>
        <begin position="289"/>
        <end position="301"/>
    </location>
</feature>
<dbReference type="InParanoid" id="A0A1Z5K5Z5"/>
<keyword evidence="3" id="KW-1185">Reference proteome</keyword>
<dbReference type="AlphaFoldDB" id="A0A1Z5K5Z5"/>
<accession>A0A1Z5K5Z5</accession>
<name>A0A1Z5K5Z5_FISSO</name>
<protein>
    <submittedName>
        <fullName evidence="2">Uncharacterized protein</fullName>
    </submittedName>
</protein>
<proteinExistence type="predicted"/>
<feature type="region of interest" description="Disordered" evidence="1">
    <location>
        <begin position="38"/>
        <end position="62"/>
    </location>
</feature>
<gene>
    <name evidence="2" type="ORF">FisN_28Lu117</name>
</gene>
<organism evidence="2 3">
    <name type="scientific">Fistulifera solaris</name>
    <name type="common">Oleaginous diatom</name>
    <dbReference type="NCBI Taxonomy" id="1519565"/>
    <lineage>
        <taxon>Eukaryota</taxon>
        <taxon>Sar</taxon>
        <taxon>Stramenopiles</taxon>
        <taxon>Ochrophyta</taxon>
        <taxon>Bacillariophyta</taxon>
        <taxon>Bacillariophyceae</taxon>
        <taxon>Bacillariophycidae</taxon>
        <taxon>Naviculales</taxon>
        <taxon>Naviculaceae</taxon>
        <taxon>Fistulifera</taxon>
    </lineage>
</organism>
<feature type="region of interest" description="Disordered" evidence="1">
    <location>
        <begin position="207"/>
        <end position="327"/>
    </location>
</feature>